<name>A0ACC5QXS5_9HYPH</name>
<evidence type="ECO:0000313" key="1">
    <source>
        <dbReference type="EMBL" id="MBK1865169.1"/>
    </source>
</evidence>
<keyword evidence="1" id="KW-0436">Ligase</keyword>
<organism evidence="1 2">
    <name type="scientific">Taklimakanibacter albus</name>
    <dbReference type="NCBI Taxonomy" id="2800327"/>
    <lineage>
        <taxon>Bacteria</taxon>
        <taxon>Pseudomonadati</taxon>
        <taxon>Pseudomonadota</taxon>
        <taxon>Alphaproteobacteria</taxon>
        <taxon>Hyphomicrobiales</taxon>
        <taxon>Aestuariivirgaceae</taxon>
        <taxon>Taklimakanibacter</taxon>
    </lineage>
</organism>
<keyword evidence="2" id="KW-1185">Reference proteome</keyword>
<accession>A0ACC5QXS5</accession>
<protein>
    <submittedName>
        <fullName evidence="1">Acetate--CoA ligase family protein</fullName>
    </submittedName>
</protein>
<reference evidence="1" key="1">
    <citation type="submission" date="2021-01" db="EMBL/GenBank/DDBJ databases">
        <authorList>
            <person name="Sun Q."/>
        </authorList>
    </citation>
    <scope>NUCLEOTIDE SEQUENCE</scope>
    <source>
        <strain evidence="1">YIM B02566</strain>
    </source>
</reference>
<gene>
    <name evidence="1" type="ORF">JHL16_02300</name>
</gene>
<proteinExistence type="predicted"/>
<dbReference type="EMBL" id="JAENHL010000004">
    <property type="protein sequence ID" value="MBK1865169.1"/>
    <property type="molecule type" value="Genomic_DNA"/>
</dbReference>
<evidence type="ECO:0000313" key="2">
    <source>
        <dbReference type="Proteomes" id="UP000616151"/>
    </source>
</evidence>
<sequence length="684" mass="72326">MMTTSLTRLLSPASIAFIGGHECDVAIKRTLALGFTGKIWAVHPKREQLGGIACIRSVEEIDGVPDAAFVAVKREPTIEIVRHLSKIGCGGAVIYASGFSETGETGKELQRQLLEAADGMPLMGPNCYGFVNALANAALWPDEHGLSHLERGVAIITQSGNIACNFTMTRRALPVAAVFAIGNQADVDIARMLEALAEDDRITAVGLHIEGLKDIPAFARAAEVARKNRKPVVALKTGRSEQGAKVAMSHTSSLAGADTLYDALFERCGVARMTSVTAFVETLKFLHNGGPLKDNRLVSMSCSGGEAALIADMAMGKKVSFPEFDSCTKPKVAATLNEYVSIDNPLDYHTFIWNQEDKLTATFSAVLGGGFDVSMLILDVPTNPAMKPDGWLTTARALRTAAQATKARAAMVASLPECLPLPLAEEMAAAGVAPMMGLDDALTAFEAAAFIGRNWARRDKVPTLVTTTERGGELTTLTEYDAKQLLKSFGLSVPDGIVCKTGDAVKAAEKLGFPVTLKVSSAAIAHKTEAGGVALNLKNATEVEAAAQRMARLADEVIVERMVTGAVAELIVGLKSDPQFGLALVLGAGGILTELLKDSATLILPASRPEIERALKSLKVWKLVEGFRNRSGDQEGVIKAVEAIAGFAEAHRGLIEELDVNPLLVLPPGQGAVAVDALIAMRKG</sequence>
<dbReference type="Proteomes" id="UP000616151">
    <property type="component" value="Unassembled WGS sequence"/>
</dbReference>
<comment type="caution">
    <text evidence="1">The sequence shown here is derived from an EMBL/GenBank/DDBJ whole genome shotgun (WGS) entry which is preliminary data.</text>
</comment>